<comment type="similarity">
    <text evidence="1">Belongs to the UPF0111 family.</text>
</comment>
<keyword evidence="2" id="KW-0175">Coiled coil</keyword>
<sequence>MFSKLMPKDGKFFELFDAHAELISKGGRELTVLVADLSNGPETLQRHWKNIDEMEQRADKITREVMALLHTSFNTPLDQHDIHSLITTMDDVLDMTQDFAETMYLYDVRKLTQEAVQLADICSFCCERVEDAVGLIHNMDSAQAILKTCQEIDRLESDADRVMRTGMAKLFREEADTRELIKMKGIYELLEAITDRCEDVANIIEGIVLENA</sequence>
<feature type="coiled-coil region" evidence="2">
    <location>
        <begin position="44"/>
        <end position="71"/>
    </location>
</feature>
<evidence type="ECO:0000313" key="4">
    <source>
        <dbReference type="Proteomes" id="UP000742786"/>
    </source>
</evidence>
<dbReference type="EMBL" id="CAJQUM010000001">
    <property type="protein sequence ID" value="CAG4882423.1"/>
    <property type="molecule type" value="Genomic_DNA"/>
</dbReference>
<accession>A0A916J0M9</accession>
<comment type="caution">
    <text evidence="3">The sequence shown here is derived from an EMBL/GenBank/DDBJ whole genome shotgun (WGS) entry which is preliminary data.</text>
</comment>
<dbReference type="PANTHER" id="PTHR37298:SF1">
    <property type="entry name" value="UPF0111 PROTEIN YKAA"/>
    <property type="match status" value="1"/>
</dbReference>
<gene>
    <name evidence="3" type="ORF">GTOL_10305</name>
</gene>
<dbReference type="AlphaFoldDB" id="A0A916J0M9"/>
<dbReference type="Proteomes" id="UP000742786">
    <property type="component" value="Unassembled WGS sequence"/>
</dbReference>
<evidence type="ECO:0000256" key="2">
    <source>
        <dbReference type="SAM" id="Coils"/>
    </source>
</evidence>
<dbReference type="SUPFAM" id="SSF109755">
    <property type="entry name" value="PhoU-like"/>
    <property type="match status" value="1"/>
</dbReference>
<dbReference type="PANTHER" id="PTHR37298">
    <property type="entry name" value="UPF0111 PROTEIN YKAA"/>
    <property type="match status" value="1"/>
</dbReference>
<name>A0A916J0M9_9PROT</name>
<dbReference type="InterPro" id="IPR052912">
    <property type="entry name" value="UPF0111_domain"/>
</dbReference>
<reference evidence="3" key="1">
    <citation type="submission" date="2021-04" db="EMBL/GenBank/DDBJ databases">
        <authorList>
            <person name="Hornung B."/>
        </authorList>
    </citation>
    <scope>NUCLEOTIDE SEQUENCE</scope>
    <source>
        <strain evidence="3">G5G6</strain>
    </source>
</reference>
<dbReference type="Pfam" id="PF01865">
    <property type="entry name" value="PhoU_div"/>
    <property type="match status" value="1"/>
</dbReference>
<dbReference type="Gene3D" id="1.20.58.220">
    <property type="entry name" value="Phosphate transport system protein phou homolog 2, domain 2"/>
    <property type="match status" value="1"/>
</dbReference>
<dbReference type="InterPro" id="IPR038078">
    <property type="entry name" value="PhoU-like_sf"/>
</dbReference>
<evidence type="ECO:0000313" key="3">
    <source>
        <dbReference type="EMBL" id="CAG4882423.1"/>
    </source>
</evidence>
<keyword evidence="4" id="KW-1185">Reference proteome</keyword>
<dbReference type="InterPro" id="IPR018445">
    <property type="entry name" value="Put_Phosphate_transp_reg"/>
</dbReference>
<proteinExistence type="inferred from homology"/>
<dbReference type="RefSeq" id="WP_220634495.1">
    <property type="nucleotide sequence ID" value="NZ_CAJQUM010000001.1"/>
</dbReference>
<protein>
    <submittedName>
        <fullName evidence="3">Phosphate transport regulator (Distant homolog of PhoU)</fullName>
    </submittedName>
</protein>
<organism evidence="3 4">
    <name type="scientific">Georgfuchsia toluolica</name>
    <dbReference type="NCBI Taxonomy" id="424218"/>
    <lineage>
        <taxon>Bacteria</taxon>
        <taxon>Pseudomonadati</taxon>
        <taxon>Pseudomonadota</taxon>
        <taxon>Betaproteobacteria</taxon>
        <taxon>Nitrosomonadales</taxon>
        <taxon>Sterolibacteriaceae</taxon>
        <taxon>Georgfuchsia</taxon>
    </lineage>
</organism>
<evidence type="ECO:0000256" key="1">
    <source>
        <dbReference type="ARBA" id="ARBA00008591"/>
    </source>
</evidence>